<sequence>MQHRKVTTNDVEEIVGVTSKFTSNLIMTRTQLYRCLSALVHTRDSNVNGIVVRQSQSSFHMKNSKYKRENVPSRLNDTHKRNFHHSTIVHHNTH</sequence>
<reference evidence="1 2" key="1">
    <citation type="submission" date="2015-04" db="EMBL/GenBank/DDBJ databases">
        <authorList>
            <person name="Syromyatnikov M.Y."/>
            <person name="Popov V.N."/>
        </authorList>
    </citation>
    <scope>NUCLEOTIDE SEQUENCE [LARGE SCALE GENOMIC DNA]</scope>
</reference>
<proteinExistence type="predicted"/>
<organism evidence="1 2">
    <name type="scientific">Clunio marinus</name>
    <dbReference type="NCBI Taxonomy" id="568069"/>
    <lineage>
        <taxon>Eukaryota</taxon>
        <taxon>Metazoa</taxon>
        <taxon>Ecdysozoa</taxon>
        <taxon>Arthropoda</taxon>
        <taxon>Hexapoda</taxon>
        <taxon>Insecta</taxon>
        <taxon>Pterygota</taxon>
        <taxon>Neoptera</taxon>
        <taxon>Endopterygota</taxon>
        <taxon>Diptera</taxon>
        <taxon>Nematocera</taxon>
        <taxon>Chironomoidea</taxon>
        <taxon>Chironomidae</taxon>
        <taxon>Clunio</taxon>
    </lineage>
</organism>
<dbReference type="EMBL" id="CVRI01000027">
    <property type="protein sequence ID" value="CRK92426.1"/>
    <property type="molecule type" value="Genomic_DNA"/>
</dbReference>
<protein>
    <submittedName>
        <fullName evidence="1">CLUMA_CG005991, isoform A</fullName>
    </submittedName>
</protein>
<keyword evidence="2" id="KW-1185">Reference proteome</keyword>
<dbReference type="Proteomes" id="UP000183832">
    <property type="component" value="Unassembled WGS sequence"/>
</dbReference>
<dbReference type="AlphaFoldDB" id="A0A1J1HXZ4"/>
<name>A0A1J1HXZ4_9DIPT</name>
<accession>A0A1J1HXZ4</accession>
<gene>
    <name evidence="1" type="ORF">CLUMA_CG005991</name>
</gene>
<evidence type="ECO:0000313" key="1">
    <source>
        <dbReference type="EMBL" id="CRK92426.1"/>
    </source>
</evidence>
<evidence type="ECO:0000313" key="2">
    <source>
        <dbReference type="Proteomes" id="UP000183832"/>
    </source>
</evidence>